<accession>A0ABP1G0E7</accession>
<sequence length="114" mass="13292">MDAVEADYEELEIEWPCSLRELEKSLQIVGNRPLYEAAKEHPIDAWRIWALSHPREYTEQSEEFAEHLRCFKRNAEIVREGLAEDPNAGIGLNNLADELPWDERRRNITPGAFD</sequence>
<gene>
    <name evidence="1" type="primary">g6500</name>
    <name evidence="1" type="ORF">VP750_LOCUS5562</name>
</gene>
<evidence type="ECO:0000313" key="1">
    <source>
        <dbReference type="EMBL" id="CAL5223903.1"/>
    </source>
</evidence>
<protein>
    <submittedName>
        <fullName evidence="1">G6500 protein</fullName>
    </submittedName>
</protein>
<reference evidence="1 2" key="1">
    <citation type="submission" date="2024-06" db="EMBL/GenBank/DDBJ databases">
        <authorList>
            <person name="Kraege A."/>
            <person name="Thomma B."/>
        </authorList>
    </citation>
    <scope>NUCLEOTIDE SEQUENCE [LARGE SCALE GENOMIC DNA]</scope>
</reference>
<dbReference type="EMBL" id="CAXHTA020000009">
    <property type="protein sequence ID" value="CAL5223903.1"/>
    <property type="molecule type" value="Genomic_DNA"/>
</dbReference>
<proteinExistence type="predicted"/>
<name>A0ABP1G0E7_9CHLO</name>
<evidence type="ECO:0000313" key="2">
    <source>
        <dbReference type="Proteomes" id="UP001497392"/>
    </source>
</evidence>
<comment type="caution">
    <text evidence="1">The sequence shown here is derived from an EMBL/GenBank/DDBJ whole genome shotgun (WGS) entry which is preliminary data.</text>
</comment>
<dbReference type="Proteomes" id="UP001497392">
    <property type="component" value="Unassembled WGS sequence"/>
</dbReference>
<organism evidence="1 2">
    <name type="scientific">Coccomyxa viridis</name>
    <dbReference type="NCBI Taxonomy" id="1274662"/>
    <lineage>
        <taxon>Eukaryota</taxon>
        <taxon>Viridiplantae</taxon>
        <taxon>Chlorophyta</taxon>
        <taxon>core chlorophytes</taxon>
        <taxon>Trebouxiophyceae</taxon>
        <taxon>Trebouxiophyceae incertae sedis</taxon>
        <taxon>Coccomyxaceae</taxon>
        <taxon>Coccomyxa</taxon>
    </lineage>
</organism>
<keyword evidence="2" id="KW-1185">Reference proteome</keyword>